<dbReference type="InterPro" id="IPR011330">
    <property type="entry name" value="Glyco_hydro/deAcase_b/a-brl"/>
</dbReference>
<dbReference type="Gene3D" id="3.20.20.370">
    <property type="entry name" value="Glycoside hydrolase/deacetylase"/>
    <property type="match status" value="1"/>
</dbReference>
<name>A0ABS5CJS4_9BACL</name>
<evidence type="ECO:0000313" key="2">
    <source>
        <dbReference type="EMBL" id="MBP3966054.1"/>
    </source>
</evidence>
<organism evidence="2 3">
    <name type="scientific">Paenibacillus lignilyticus</name>
    <dbReference type="NCBI Taxonomy" id="1172615"/>
    <lineage>
        <taxon>Bacteria</taxon>
        <taxon>Bacillati</taxon>
        <taxon>Bacillota</taxon>
        <taxon>Bacilli</taxon>
        <taxon>Bacillales</taxon>
        <taxon>Paenibacillaceae</taxon>
        <taxon>Paenibacillus</taxon>
    </lineage>
</organism>
<sequence>MKKKLIISAAILVLLILILFGTLKWMNSRTFQLFGGITNQVTTDQKVIALTFDDGPTANVDQILPLLDNYKAKATFFLIGGELEKNPDEGRKIAAAGHEIGNHTFSHDRMVFKSPSYIRDEIEKTNALIRQTGYKGEILFRPPYGKKLIGLPYYLNKHHMKTITWNLEPDTFYSTTADKVRYVQDKVKPGDILLLHPMYDSNEITAINEILQALKEQGYSFVTVSELLKLQQ</sequence>
<dbReference type="Pfam" id="PF01522">
    <property type="entry name" value="Polysacc_deac_1"/>
    <property type="match status" value="1"/>
</dbReference>
<dbReference type="EMBL" id="JAGKSP010000014">
    <property type="protein sequence ID" value="MBP3966054.1"/>
    <property type="molecule type" value="Genomic_DNA"/>
</dbReference>
<comment type="caution">
    <text evidence="2">The sequence shown here is derived from an EMBL/GenBank/DDBJ whole genome shotgun (WGS) entry which is preliminary data.</text>
</comment>
<protein>
    <submittedName>
        <fullName evidence="2">Polysaccharide deacetylase family protein</fullName>
    </submittedName>
</protein>
<dbReference type="PANTHER" id="PTHR10587">
    <property type="entry name" value="GLYCOSYL TRANSFERASE-RELATED"/>
    <property type="match status" value="1"/>
</dbReference>
<dbReference type="InterPro" id="IPR002509">
    <property type="entry name" value="NODB_dom"/>
</dbReference>
<dbReference type="PANTHER" id="PTHR10587:SF125">
    <property type="entry name" value="POLYSACCHARIDE DEACETYLASE YHEN-RELATED"/>
    <property type="match status" value="1"/>
</dbReference>
<keyword evidence="3" id="KW-1185">Reference proteome</keyword>
<dbReference type="CDD" id="cd10956">
    <property type="entry name" value="CE4_BH1302_like"/>
    <property type="match status" value="1"/>
</dbReference>
<dbReference type="InterPro" id="IPR050248">
    <property type="entry name" value="Polysacc_deacetylase_ArnD"/>
</dbReference>
<reference evidence="2 3" key="1">
    <citation type="submission" date="2021-04" db="EMBL/GenBank/DDBJ databases">
        <title>Paenibacillus sp. DLE-14 whole genome sequence.</title>
        <authorList>
            <person name="Ham Y.J."/>
        </authorList>
    </citation>
    <scope>NUCLEOTIDE SEQUENCE [LARGE SCALE GENOMIC DNA]</scope>
    <source>
        <strain evidence="2 3">DLE-14</strain>
    </source>
</reference>
<accession>A0ABS5CJS4</accession>
<feature type="domain" description="NodB homology" evidence="1">
    <location>
        <begin position="46"/>
        <end position="222"/>
    </location>
</feature>
<dbReference type="Proteomes" id="UP000673394">
    <property type="component" value="Unassembled WGS sequence"/>
</dbReference>
<dbReference type="SUPFAM" id="SSF88713">
    <property type="entry name" value="Glycoside hydrolase/deacetylase"/>
    <property type="match status" value="1"/>
</dbReference>
<gene>
    <name evidence="2" type="ORF">I8J30_25445</name>
</gene>
<evidence type="ECO:0000259" key="1">
    <source>
        <dbReference type="PROSITE" id="PS51677"/>
    </source>
</evidence>
<evidence type="ECO:0000313" key="3">
    <source>
        <dbReference type="Proteomes" id="UP000673394"/>
    </source>
</evidence>
<dbReference type="PROSITE" id="PS51677">
    <property type="entry name" value="NODB"/>
    <property type="match status" value="1"/>
</dbReference>
<dbReference type="RefSeq" id="WP_210662915.1">
    <property type="nucleotide sequence ID" value="NZ_JAGKSP010000014.1"/>
</dbReference>
<proteinExistence type="predicted"/>